<reference evidence="2 3" key="1">
    <citation type="submission" date="2019-05" db="EMBL/GenBank/DDBJ databases">
        <title>Another draft genome of Portunus trituberculatus and its Hox gene families provides insights of decapod evolution.</title>
        <authorList>
            <person name="Jeong J.-H."/>
            <person name="Song I."/>
            <person name="Kim S."/>
            <person name="Choi T."/>
            <person name="Kim D."/>
            <person name="Ryu S."/>
            <person name="Kim W."/>
        </authorList>
    </citation>
    <scope>NUCLEOTIDE SEQUENCE [LARGE SCALE GENOMIC DNA]</scope>
    <source>
        <tissue evidence="2">Muscle</tissue>
    </source>
</reference>
<feature type="region of interest" description="Disordered" evidence="1">
    <location>
        <begin position="1"/>
        <end position="30"/>
    </location>
</feature>
<keyword evidence="3" id="KW-1185">Reference proteome</keyword>
<comment type="caution">
    <text evidence="2">The sequence shown here is derived from an EMBL/GenBank/DDBJ whole genome shotgun (WGS) entry which is preliminary data.</text>
</comment>
<sequence>MPHTAPPIHQHHSSAFVSSEEPASTPPSPKVKFLKGLLNRSGLPWRGSQSCCDVIKGFLSRHDLLKIF</sequence>
<dbReference type="Proteomes" id="UP000324222">
    <property type="component" value="Unassembled WGS sequence"/>
</dbReference>
<protein>
    <submittedName>
        <fullName evidence="2">Uncharacterized protein</fullName>
    </submittedName>
</protein>
<dbReference type="EMBL" id="VSRR010000701">
    <property type="protein sequence ID" value="MPC18677.1"/>
    <property type="molecule type" value="Genomic_DNA"/>
</dbReference>
<evidence type="ECO:0000313" key="2">
    <source>
        <dbReference type="EMBL" id="MPC18677.1"/>
    </source>
</evidence>
<organism evidence="2 3">
    <name type="scientific">Portunus trituberculatus</name>
    <name type="common">Swimming crab</name>
    <name type="synonym">Neptunus trituberculatus</name>
    <dbReference type="NCBI Taxonomy" id="210409"/>
    <lineage>
        <taxon>Eukaryota</taxon>
        <taxon>Metazoa</taxon>
        <taxon>Ecdysozoa</taxon>
        <taxon>Arthropoda</taxon>
        <taxon>Crustacea</taxon>
        <taxon>Multicrustacea</taxon>
        <taxon>Malacostraca</taxon>
        <taxon>Eumalacostraca</taxon>
        <taxon>Eucarida</taxon>
        <taxon>Decapoda</taxon>
        <taxon>Pleocyemata</taxon>
        <taxon>Brachyura</taxon>
        <taxon>Eubrachyura</taxon>
        <taxon>Portunoidea</taxon>
        <taxon>Portunidae</taxon>
        <taxon>Portuninae</taxon>
        <taxon>Portunus</taxon>
    </lineage>
</organism>
<dbReference type="AlphaFoldDB" id="A0A5B7DBS6"/>
<name>A0A5B7DBS6_PORTR</name>
<proteinExistence type="predicted"/>
<evidence type="ECO:0000256" key="1">
    <source>
        <dbReference type="SAM" id="MobiDB-lite"/>
    </source>
</evidence>
<accession>A0A5B7DBS6</accession>
<gene>
    <name evidence="2" type="ORF">E2C01_011570</name>
</gene>
<evidence type="ECO:0000313" key="3">
    <source>
        <dbReference type="Proteomes" id="UP000324222"/>
    </source>
</evidence>